<name>A0A1L4CZ37_9BACT</name>
<dbReference type="Proteomes" id="UP000184731">
    <property type="component" value="Chromosome"/>
</dbReference>
<sequence length="373" mass="43268">MANENQNISFSLTNLENLMSPISEENPYGENLKRHDIMLKLKDMRTQIFASQEEEGIWSKKNKELPSWQNIADLCEDILINYSKDFQVCAYYTETQLQLEGLPGLAKALSFLIDFCKEYWDAAFPVFNIENTDLRAVPFRWLQTHLPILINQTQLISSYSSEKLSWFWYESKLKVGMSEGADAKKIFYTAIENSENICSLYLSLEFIKASLSRLEEEYLYQLAGDEEDNLSFSDAIEVCENILAFLKPIYDKEEKNSFVMQQTEISSEAEDFQQIYNQSFENRSDASSILRNSNYSSGEFSSCEEAYKLIAAANQYLLKHDPHSPSPFLIRRGLEWRKKSLYGVLMELFTTTSKPQEIFTLLGLSYDDNKEQY</sequence>
<evidence type="ECO:0000259" key="1">
    <source>
        <dbReference type="Pfam" id="PF06812"/>
    </source>
</evidence>
<dbReference type="AlphaFoldDB" id="A0A1L4CZ37"/>
<organism evidence="2 3">
    <name type="scientific">Silvanigrella aquatica</name>
    <dbReference type="NCBI Taxonomy" id="1915309"/>
    <lineage>
        <taxon>Bacteria</taxon>
        <taxon>Pseudomonadati</taxon>
        <taxon>Bdellovibrionota</taxon>
        <taxon>Oligoflexia</taxon>
        <taxon>Silvanigrellales</taxon>
        <taxon>Silvanigrellaceae</taxon>
        <taxon>Silvanigrella</taxon>
    </lineage>
</organism>
<reference evidence="2 3" key="1">
    <citation type="submission" date="2016-10" db="EMBL/GenBank/DDBJ databases">
        <title>Silvanigrella aquatica sp. nov., isolated from a freshwater lake located in the Black Forest, Germany, description of Silvanigrellaceae fam. nov., Silvanigrellales ord. nov., reclassification of the order Bdellovibrionales in the class Oligoflexia, reclassification of the families Bacteriovoracaceae and Halobacteriovoraceae in the new order Bacteriovoracales ord. nov., and reclassification of the family Pseudobacteriovoracaceae in the order Oligoflexiales.</title>
        <authorList>
            <person name="Hahn M.W."/>
            <person name="Schmidt J."/>
            <person name="Koll U."/>
            <person name="Rohde M."/>
            <person name="Verbag S."/>
            <person name="Pitt A."/>
            <person name="Nakai R."/>
            <person name="Naganuma T."/>
            <person name="Lang E."/>
        </authorList>
    </citation>
    <scope>NUCLEOTIDE SEQUENCE [LARGE SCALE GENOMIC DNA]</scope>
    <source>
        <strain evidence="2 3">MWH-Nonnen-W8red</strain>
    </source>
</reference>
<dbReference type="InterPro" id="IPR010657">
    <property type="entry name" value="ImpA_N"/>
</dbReference>
<dbReference type="RefSeq" id="WP_148696923.1">
    <property type="nucleotide sequence ID" value="NZ_CP017834.1"/>
</dbReference>
<gene>
    <name evidence="2" type="ORF">AXG55_04470</name>
</gene>
<dbReference type="OrthoDB" id="9771118at2"/>
<evidence type="ECO:0000313" key="3">
    <source>
        <dbReference type="Proteomes" id="UP000184731"/>
    </source>
</evidence>
<dbReference type="Pfam" id="PF06812">
    <property type="entry name" value="ImpA_N"/>
    <property type="match status" value="1"/>
</dbReference>
<dbReference type="STRING" id="1915309.AXG55_04470"/>
<dbReference type="PANTHER" id="PTHR37951:SF1">
    <property type="entry name" value="TYPE VI SECRETION SYSTEM COMPONENT TSSA1"/>
    <property type="match status" value="1"/>
</dbReference>
<dbReference type="InterPro" id="IPR017740">
    <property type="entry name" value="TssA-like"/>
</dbReference>
<proteinExistence type="predicted"/>
<keyword evidence="3" id="KW-1185">Reference proteome</keyword>
<feature type="domain" description="ImpA N-terminal" evidence="1">
    <location>
        <begin position="20"/>
        <end position="143"/>
    </location>
</feature>
<accession>A0A1L4CZ37</accession>
<dbReference type="KEGG" id="saqi:AXG55_04470"/>
<dbReference type="EMBL" id="CP017834">
    <property type="protein sequence ID" value="APJ03195.1"/>
    <property type="molecule type" value="Genomic_DNA"/>
</dbReference>
<dbReference type="PANTHER" id="PTHR37951">
    <property type="entry name" value="CYTOPLASMIC PROTEIN-RELATED"/>
    <property type="match status" value="1"/>
</dbReference>
<evidence type="ECO:0000313" key="2">
    <source>
        <dbReference type="EMBL" id="APJ03195.1"/>
    </source>
</evidence>
<protein>
    <recommendedName>
        <fullName evidence="1">ImpA N-terminal domain-containing protein</fullName>
    </recommendedName>
</protein>